<feature type="compositionally biased region" description="Polar residues" evidence="1">
    <location>
        <begin position="14"/>
        <end position="27"/>
    </location>
</feature>
<dbReference type="Proteomes" id="UP000188320">
    <property type="component" value="Unassembled WGS sequence"/>
</dbReference>
<sequence length="119" mass="13693">MQQQHTPINRKRNIPNSATPKSAHSLYTPSMNNPTPTSNNNGSWSRGQGTSPVPISNQNDDARERRQRRKSGMERRRGDESHGWRRPTMTVKLPALTPEELNSRFEEWMKIAADNQDRN</sequence>
<comment type="caution">
    <text evidence="2">The sequence shown here is derived from an EMBL/GenBank/DDBJ whole genome shotgun (WGS) entry which is preliminary data.</text>
</comment>
<gene>
    <name evidence="2" type="ORF">AX774_g385</name>
</gene>
<name>A0A1R1PYR4_ZANCU</name>
<dbReference type="EMBL" id="LSSK01000019">
    <property type="protein sequence ID" value="OMH86069.1"/>
    <property type="molecule type" value="Genomic_DNA"/>
</dbReference>
<feature type="compositionally biased region" description="Polar residues" evidence="1">
    <location>
        <begin position="44"/>
        <end position="59"/>
    </location>
</feature>
<protein>
    <submittedName>
        <fullName evidence="2">Uncharacterized protein</fullName>
    </submittedName>
</protein>
<dbReference type="OrthoDB" id="362021at2759"/>
<dbReference type="AlphaFoldDB" id="A0A1R1PYR4"/>
<feature type="region of interest" description="Disordered" evidence="1">
    <location>
        <begin position="1"/>
        <end position="92"/>
    </location>
</feature>
<evidence type="ECO:0000256" key="1">
    <source>
        <dbReference type="SAM" id="MobiDB-lite"/>
    </source>
</evidence>
<keyword evidence="3" id="KW-1185">Reference proteome</keyword>
<organism evidence="2 3">
    <name type="scientific">Zancudomyces culisetae</name>
    <name type="common">Gut fungus</name>
    <name type="synonym">Smittium culisetae</name>
    <dbReference type="NCBI Taxonomy" id="1213189"/>
    <lineage>
        <taxon>Eukaryota</taxon>
        <taxon>Fungi</taxon>
        <taxon>Fungi incertae sedis</taxon>
        <taxon>Zoopagomycota</taxon>
        <taxon>Kickxellomycotina</taxon>
        <taxon>Harpellomycetes</taxon>
        <taxon>Harpellales</taxon>
        <taxon>Legeriomycetaceae</taxon>
        <taxon>Zancudomyces</taxon>
    </lineage>
</organism>
<proteinExistence type="predicted"/>
<accession>A0A1R1PYR4</accession>
<evidence type="ECO:0000313" key="2">
    <source>
        <dbReference type="EMBL" id="OMH86069.1"/>
    </source>
</evidence>
<reference evidence="3" key="1">
    <citation type="submission" date="2017-01" db="EMBL/GenBank/DDBJ databases">
        <authorList>
            <person name="Wang Y."/>
            <person name="White M."/>
            <person name="Kvist S."/>
            <person name="Moncalvo J.-M."/>
        </authorList>
    </citation>
    <scope>NUCLEOTIDE SEQUENCE [LARGE SCALE GENOMIC DNA]</scope>
    <source>
        <strain evidence="3">COL-18-3</strain>
    </source>
</reference>
<evidence type="ECO:0000313" key="3">
    <source>
        <dbReference type="Proteomes" id="UP000188320"/>
    </source>
</evidence>
<feature type="compositionally biased region" description="Basic and acidic residues" evidence="1">
    <location>
        <begin position="71"/>
        <end position="83"/>
    </location>
</feature>
<feature type="compositionally biased region" description="Low complexity" evidence="1">
    <location>
        <begin position="28"/>
        <end position="43"/>
    </location>
</feature>